<dbReference type="EMBL" id="VSRR010003043">
    <property type="protein sequence ID" value="MPC34385.1"/>
    <property type="molecule type" value="Genomic_DNA"/>
</dbReference>
<sequence>MQHCQRRNFPAVIQCVPQHLPVLLSLLLLPLFLSLPPRLLGKGLLSGVTDEALRSPLHFV</sequence>
<protein>
    <submittedName>
        <fullName evidence="1">Uncharacterized protein</fullName>
    </submittedName>
</protein>
<accession>A0A5B7ELS6</accession>
<evidence type="ECO:0000313" key="2">
    <source>
        <dbReference type="Proteomes" id="UP000324222"/>
    </source>
</evidence>
<name>A0A5B7ELS6_PORTR</name>
<comment type="caution">
    <text evidence="1">The sequence shown here is derived from an EMBL/GenBank/DDBJ whole genome shotgun (WGS) entry which is preliminary data.</text>
</comment>
<evidence type="ECO:0000313" key="1">
    <source>
        <dbReference type="EMBL" id="MPC34385.1"/>
    </source>
</evidence>
<gene>
    <name evidence="1" type="ORF">E2C01_027771</name>
</gene>
<dbReference type="Proteomes" id="UP000324222">
    <property type="component" value="Unassembled WGS sequence"/>
</dbReference>
<proteinExistence type="predicted"/>
<dbReference type="AlphaFoldDB" id="A0A5B7ELS6"/>
<reference evidence="1 2" key="1">
    <citation type="submission" date="2019-05" db="EMBL/GenBank/DDBJ databases">
        <title>Another draft genome of Portunus trituberculatus and its Hox gene families provides insights of decapod evolution.</title>
        <authorList>
            <person name="Jeong J.-H."/>
            <person name="Song I."/>
            <person name="Kim S."/>
            <person name="Choi T."/>
            <person name="Kim D."/>
            <person name="Ryu S."/>
            <person name="Kim W."/>
        </authorList>
    </citation>
    <scope>NUCLEOTIDE SEQUENCE [LARGE SCALE GENOMIC DNA]</scope>
    <source>
        <tissue evidence="1">Muscle</tissue>
    </source>
</reference>
<keyword evidence="2" id="KW-1185">Reference proteome</keyword>
<organism evidence="1 2">
    <name type="scientific">Portunus trituberculatus</name>
    <name type="common">Swimming crab</name>
    <name type="synonym">Neptunus trituberculatus</name>
    <dbReference type="NCBI Taxonomy" id="210409"/>
    <lineage>
        <taxon>Eukaryota</taxon>
        <taxon>Metazoa</taxon>
        <taxon>Ecdysozoa</taxon>
        <taxon>Arthropoda</taxon>
        <taxon>Crustacea</taxon>
        <taxon>Multicrustacea</taxon>
        <taxon>Malacostraca</taxon>
        <taxon>Eumalacostraca</taxon>
        <taxon>Eucarida</taxon>
        <taxon>Decapoda</taxon>
        <taxon>Pleocyemata</taxon>
        <taxon>Brachyura</taxon>
        <taxon>Eubrachyura</taxon>
        <taxon>Portunoidea</taxon>
        <taxon>Portunidae</taxon>
        <taxon>Portuninae</taxon>
        <taxon>Portunus</taxon>
    </lineage>
</organism>